<dbReference type="InterPro" id="IPR013783">
    <property type="entry name" value="Ig-like_fold"/>
</dbReference>
<dbReference type="Gene3D" id="2.120.10.30">
    <property type="entry name" value="TolB, C-terminal domain"/>
    <property type="match status" value="3"/>
</dbReference>
<dbReference type="PANTHER" id="PTHR13833">
    <property type="match status" value="1"/>
</dbReference>
<evidence type="ECO:0000256" key="1">
    <source>
        <dbReference type="ARBA" id="ARBA00022737"/>
    </source>
</evidence>
<dbReference type="Gene3D" id="2.60.40.1080">
    <property type="match status" value="1"/>
</dbReference>
<dbReference type="Pfam" id="PF05345">
    <property type="entry name" value="He_PIG"/>
    <property type="match status" value="1"/>
</dbReference>
<organism evidence="4 5">
    <name type="scientific">Pedobacter chinensis</name>
    <dbReference type="NCBI Taxonomy" id="2282421"/>
    <lineage>
        <taxon>Bacteria</taxon>
        <taxon>Pseudomonadati</taxon>
        <taxon>Bacteroidota</taxon>
        <taxon>Sphingobacteriia</taxon>
        <taxon>Sphingobacteriales</taxon>
        <taxon>Sphingobacteriaceae</taxon>
        <taxon>Pedobacter</taxon>
    </lineage>
</organism>
<dbReference type="SUPFAM" id="SSF49313">
    <property type="entry name" value="Cadherin-like"/>
    <property type="match status" value="1"/>
</dbReference>
<dbReference type="PROSITE" id="PS50835">
    <property type="entry name" value="IG_LIKE"/>
    <property type="match status" value="1"/>
</dbReference>
<accession>A0A369PX54</accession>
<dbReference type="Gene3D" id="2.60.40.10">
    <property type="entry name" value="Immunoglobulins"/>
    <property type="match status" value="1"/>
</dbReference>
<evidence type="ECO:0000256" key="2">
    <source>
        <dbReference type="PROSITE-ProRule" id="PRU00504"/>
    </source>
</evidence>
<dbReference type="InterPro" id="IPR011042">
    <property type="entry name" value="6-blade_b-propeller_TolB-like"/>
</dbReference>
<keyword evidence="5" id="KW-1185">Reference proteome</keyword>
<dbReference type="SUPFAM" id="SSF101898">
    <property type="entry name" value="NHL repeat"/>
    <property type="match status" value="1"/>
</dbReference>
<dbReference type="InterPro" id="IPR056822">
    <property type="entry name" value="TEN_NHL"/>
</dbReference>
<gene>
    <name evidence="4" type="ORF">DU508_08485</name>
</gene>
<dbReference type="PROSITE" id="PS51125">
    <property type="entry name" value="NHL"/>
    <property type="match status" value="2"/>
</dbReference>
<sequence>MTKFCSSKKVTNQITPYRLLFLSLLILVFKDSFSQAPKISYATPQTYVAGTVISPLLPSHSGGEVPANIYQQVTTFAGSGTASSYNGIGLNSGFNMPSGIGTDLQSNVYVCDYGSGTVRKITPSAQVSTIGYVGTPTGLTADADGNTYISSFDNQSIHKINTAGVNSIFVGTAGGFNSPGGLNFDLSGNLYLADQKNNKIRKITSNGTVSTVAGTGAAGNLDGNALISTFNNPDGVAVDRSGNVFVADAGNNKIRKISPAGIVSTFAGDGVAGNTDGIGINARLYYPTGITIDPLDNLYVADYRNNKIRKITPDGEVTTLAGNGTQGNLNGIGTNSSFNGPIMLAFDVSGNLYVTDFLNNLIRKISLTGYTIDKTLPAGLTFDPRTGIITGTPTAASPARAYTITAYNLLGSSSAMVTIQTTLPSDIVFPELPAKTICDLDFEPGATSGLPITYTSSSTQVAEIINGLIHITGAGTSTITATNGIETASQTLIVSGFQRPFAVINADATRACEGMKITFKATTDNTGDNPTYVWMINGEEIVNDDPVFSSTSFNDGDLVTLKIINNDYCVPVISNTSNIIRLTILPDAVTAVKIETSSPEAICAGKPITFTAKPENVQGNATYRWFVNSQELNTMGYGSITLTNLNDGDEVSCMMQSTNLCVSNRIAYSNVIKALIRNDCEINAPNSFSPNGDGINDYWKVLSVGVKDIVRVFNRNGSIVYGATGYEKPWDGTFNGKALPVGVYYYLIISGNKKISGSVSIIR</sequence>
<dbReference type="AlphaFoldDB" id="A0A369PX54"/>
<name>A0A369PX54_9SPHI</name>
<dbReference type="Pfam" id="PF25021">
    <property type="entry name" value="TEN_NHL"/>
    <property type="match status" value="1"/>
</dbReference>
<dbReference type="GO" id="GO:0005509">
    <property type="term" value="F:calcium ion binding"/>
    <property type="evidence" value="ECO:0007669"/>
    <property type="project" value="InterPro"/>
</dbReference>
<dbReference type="InterPro" id="IPR015919">
    <property type="entry name" value="Cadherin-like_sf"/>
</dbReference>
<evidence type="ECO:0000313" key="5">
    <source>
        <dbReference type="Proteomes" id="UP000253961"/>
    </source>
</evidence>
<reference evidence="4 5" key="1">
    <citation type="submission" date="2018-07" db="EMBL/GenBank/DDBJ databases">
        <title>Pedobacter sp. nov., isolated from soil.</title>
        <authorList>
            <person name="Zhou L.Y."/>
            <person name="Du Z.J."/>
        </authorList>
    </citation>
    <scope>NUCLEOTIDE SEQUENCE [LARGE SCALE GENOMIC DNA]</scope>
    <source>
        <strain evidence="4 5">JDX94</strain>
    </source>
</reference>
<dbReference type="InterPro" id="IPR026341">
    <property type="entry name" value="T9SS_type_B"/>
</dbReference>
<proteinExistence type="predicted"/>
<dbReference type="Proteomes" id="UP000253961">
    <property type="component" value="Unassembled WGS sequence"/>
</dbReference>
<keyword evidence="1" id="KW-0677">Repeat</keyword>
<feature type="repeat" description="NHL" evidence="2">
    <location>
        <begin position="272"/>
        <end position="314"/>
    </location>
</feature>
<dbReference type="InterPro" id="IPR007110">
    <property type="entry name" value="Ig-like_dom"/>
</dbReference>
<feature type="repeat" description="NHL" evidence="2">
    <location>
        <begin position="230"/>
        <end position="260"/>
    </location>
</feature>
<dbReference type="CDD" id="cd14953">
    <property type="entry name" value="NHL_like_1"/>
    <property type="match status" value="1"/>
</dbReference>
<dbReference type="NCBIfam" id="TIGR04131">
    <property type="entry name" value="Bac_Flav_CTERM"/>
    <property type="match status" value="1"/>
</dbReference>
<dbReference type="EMBL" id="QPKV01000003">
    <property type="protein sequence ID" value="RDC57213.1"/>
    <property type="molecule type" value="Genomic_DNA"/>
</dbReference>
<dbReference type="GO" id="GO:0016020">
    <property type="term" value="C:membrane"/>
    <property type="evidence" value="ECO:0007669"/>
    <property type="project" value="InterPro"/>
</dbReference>
<comment type="caution">
    <text evidence="4">The sequence shown here is derived from an EMBL/GenBank/DDBJ whole genome shotgun (WGS) entry which is preliminary data.</text>
</comment>
<evidence type="ECO:0000259" key="3">
    <source>
        <dbReference type="PROSITE" id="PS50835"/>
    </source>
</evidence>
<evidence type="ECO:0000313" key="4">
    <source>
        <dbReference type="EMBL" id="RDC57213.1"/>
    </source>
</evidence>
<dbReference type="Pfam" id="PF13585">
    <property type="entry name" value="CHU_C"/>
    <property type="match status" value="1"/>
</dbReference>
<protein>
    <recommendedName>
        <fullName evidence="3">Ig-like domain-containing protein</fullName>
    </recommendedName>
</protein>
<dbReference type="InterPro" id="IPR001258">
    <property type="entry name" value="NHL_repeat"/>
</dbReference>
<dbReference type="PANTHER" id="PTHR13833:SF71">
    <property type="entry name" value="NHL DOMAIN-CONTAINING PROTEIN"/>
    <property type="match status" value="1"/>
</dbReference>
<feature type="domain" description="Ig-like" evidence="3">
    <location>
        <begin position="586"/>
        <end position="663"/>
    </location>
</feature>